<accession>A0A1S1VA44</accession>
<comment type="caution">
    <text evidence="2">The sequence shown here is derived from an EMBL/GenBank/DDBJ whole genome shotgun (WGS) entry which is preliminary data.</text>
</comment>
<dbReference type="Proteomes" id="UP000180254">
    <property type="component" value="Unassembled WGS sequence"/>
</dbReference>
<dbReference type="Pfam" id="PF09983">
    <property type="entry name" value="JetD_C"/>
    <property type="match status" value="1"/>
</dbReference>
<reference evidence="2 3" key="1">
    <citation type="submission" date="2016-09" db="EMBL/GenBank/DDBJ databases">
        <title>Genome sequence of Eubacterium angustum.</title>
        <authorList>
            <person name="Poehlein A."/>
            <person name="Daniel R."/>
        </authorList>
    </citation>
    <scope>NUCLEOTIDE SEQUENCE [LARGE SCALE GENOMIC DNA]</scope>
    <source>
        <strain evidence="2 3">DSM 1989</strain>
    </source>
</reference>
<evidence type="ECO:0000313" key="2">
    <source>
        <dbReference type="EMBL" id="OHW63374.1"/>
    </source>
</evidence>
<feature type="domain" description="Wadjet protein JetD C-terminal" evidence="1">
    <location>
        <begin position="186"/>
        <end position="260"/>
    </location>
</feature>
<dbReference type="OrthoDB" id="9809365at2"/>
<protein>
    <recommendedName>
        <fullName evidence="1">Wadjet protein JetD C-terminal domain-containing protein</fullName>
    </recommendedName>
</protein>
<dbReference type="RefSeq" id="WP_071060808.1">
    <property type="nucleotide sequence ID" value="NZ_MKIE01000001.1"/>
</dbReference>
<evidence type="ECO:0000259" key="1">
    <source>
        <dbReference type="Pfam" id="PF09983"/>
    </source>
</evidence>
<proteinExistence type="predicted"/>
<organism evidence="2 3">
    <name type="scientific">Andreesenia angusta</name>
    <dbReference type="NCBI Taxonomy" id="39480"/>
    <lineage>
        <taxon>Bacteria</taxon>
        <taxon>Bacillati</taxon>
        <taxon>Bacillota</taxon>
        <taxon>Tissierellia</taxon>
        <taxon>Tissierellales</taxon>
        <taxon>Gottschalkiaceae</taxon>
        <taxon>Andreesenia</taxon>
    </lineage>
</organism>
<name>A0A1S1VA44_9FIRM</name>
<keyword evidence="3" id="KW-1185">Reference proteome</keyword>
<gene>
    <name evidence="2" type="ORF">EUAN_02380</name>
</gene>
<dbReference type="InterPro" id="IPR024534">
    <property type="entry name" value="JetD_C"/>
</dbReference>
<dbReference type="EMBL" id="MKIE01000001">
    <property type="protein sequence ID" value="OHW63374.1"/>
    <property type="molecule type" value="Genomic_DNA"/>
</dbReference>
<sequence>MYEYLISCLRKHRKKTISLEELESLVTGETSYREFSESVSRLVDDGVLLEKSPEKNNGKEIPLCYRYGIDRHALLKDHREGILECRLGLESDISLEAYYGLSESTWKRDIPHIEKIDGYISKMGFPQVTATSQERSFQLVGDEKWIDEKGGKAVLERLGIWEKLKIECSPDPLMIGVNADVFSKDINLHLVVENKATFMALLDGLRDTGYASLIFGAGWKIVSNIDMLSIQLGTGGIDRIYYFGDLDSEGISIWSALSEKADVELGTDFYRALLNKSSSIGKENQKRNPEAIERFVECFSEQESEEILRILDSGRYIPQEALSKDELLEIWRDSNWK</sequence>
<evidence type="ECO:0000313" key="3">
    <source>
        <dbReference type="Proteomes" id="UP000180254"/>
    </source>
</evidence>
<dbReference type="STRING" id="39480.EUAN_02380"/>
<dbReference type="AlphaFoldDB" id="A0A1S1VA44"/>